<comment type="caution">
    <text evidence="2">The sequence shown here is derived from an EMBL/GenBank/DDBJ whole genome shotgun (WGS) entry which is preliminary data.</text>
</comment>
<keyword evidence="3" id="KW-1185">Reference proteome</keyword>
<evidence type="ECO:0008006" key="4">
    <source>
        <dbReference type="Google" id="ProtNLM"/>
    </source>
</evidence>
<evidence type="ECO:0000313" key="2">
    <source>
        <dbReference type="EMBL" id="KAF9447215.1"/>
    </source>
</evidence>
<dbReference type="Pfam" id="PF10164">
    <property type="entry name" value="BRI3"/>
    <property type="match status" value="1"/>
</dbReference>
<accession>A0A9P5XCU7</accession>
<dbReference type="Proteomes" id="UP000807342">
    <property type="component" value="Unassembled WGS sequence"/>
</dbReference>
<keyword evidence="1" id="KW-0472">Membrane</keyword>
<dbReference type="InterPro" id="IPR019317">
    <property type="entry name" value="BRI3"/>
</dbReference>
<evidence type="ECO:0000256" key="1">
    <source>
        <dbReference type="SAM" id="Phobius"/>
    </source>
</evidence>
<dbReference type="EMBL" id="MU151210">
    <property type="protein sequence ID" value="KAF9447215.1"/>
    <property type="molecule type" value="Genomic_DNA"/>
</dbReference>
<protein>
    <recommendedName>
        <fullName evidence="4">Brain protein I3</fullName>
    </recommendedName>
</protein>
<feature type="transmembrane region" description="Helical" evidence="1">
    <location>
        <begin position="15"/>
        <end position="36"/>
    </location>
</feature>
<keyword evidence="1" id="KW-1133">Transmembrane helix</keyword>
<dbReference type="AlphaFoldDB" id="A0A9P5XCU7"/>
<organism evidence="2 3">
    <name type="scientific">Macrolepiota fuliginosa MF-IS2</name>
    <dbReference type="NCBI Taxonomy" id="1400762"/>
    <lineage>
        <taxon>Eukaryota</taxon>
        <taxon>Fungi</taxon>
        <taxon>Dikarya</taxon>
        <taxon>Basidiomycota</taxon>
        <taxon>Agaricomycotina</taxon>
        <taxon>Agaricomycetes</taxon>
        <taxon>Agaricomycetidae</taxon>
        <taxon>Agaricales</taxon>
        <taxon>Agaricineae</taxon>
        <taxon>Agaricaceae</taxon>
        <taxon>Macrolepiota</taxon>
    </lineage>
</organism>
<sequence>MLLCQQGQHARTRKYGACGIITAILLFPIGLIALFLDVEEYCTRCGTRF</sequence>
<gene>
    <name evidence="2" type="ORF">P691DRAFT_671954</name>
</gene>
<reference evidence="2" key="1">
    <citation type="submission" date="2020-11" db="EMBL/GenBank/DDBJ databases">
        <authorList>
            <consortium name="DOE Joint Genome Institute"/>
            <person name="Ahrendt S."/>
            <person name="Riley R."/>
            <person name="Andreopoulos W."/>
            <person name="Labutti K."/>
            <person name="Pangilinan J."/>
            <person name="Ruiz-Duenas F.J."/>
            <person name="Barrasa J.M."/>
            <person name="Sanchez-Garcia M."/>
            <person name="Camarero S."/>
            <person name="Miyauchi S."/>
            <person name="Serrano A."/>
            <person name="Linde D."/>
            <person name="Babiker R."/>
            <person name="Drula E."/>
            <person name="Ayuso-Fernandez I."/>
            <person name="Pacheco R."/>
            <person name="Padilla G."/>
            <person name="Ferreira P."/>
            <person name="Barriuso J."/>
            <person name="Kellner H."/>
            <person name="Castanera R."/>
            <person name="Alfaro M."/>
            <person name="Ramirez L."/>
            <person name="Pisabarro A.G."/>
            <person name="Kuo A."/>
            <person name="Tritt A."/>
            <person name="Lipzen A."/>
            <person name="He G."/>
            <person name="Yan M."/>
            <person name="Ng V."/>
            <person name="Cullen D."/>
            <person name="Martin F."/>
            <person name="Rosso M.-N."/>
            <person name="Henrissat B."/>
            <person name="Hibbett D."/>
            <person name="Martinez A.T."/>
            <person name="Grigoriev I.V."/>
        </authorList>
    </citation>
    <scope>NUCLEOTIDE SEQUENCE</scope>
    <source>
        <strain evidence="2">MF-IS2</strain>
    </source>
</reference>
<proteinExistence type="predicted"/>
<evidence type="ECO:0000313" key="3">
    <source>
        <dbReference type="Proteomes" id="UP000807342"/>
    </source>
</evidence>
<dbReference type="OrthoDB" id="2564984at2759"/>
<name>A0A9P5XCU7_9AGAR</name>
<keyword evidence="1" id="KW-0812">Transmembrane</keyword>